<dbReference type="STRING" id="630626.EBL_c31070"/>
<dbReference type="AlphaFoldDB" id="I2BCC3"/>
<keyword evidence="2" id="KW-1185">Reference proteome</keyword>
<dbReference type="EMBL" id="CP001560">
    <property type="protein sequence ID" value="AFJ48177.1"/>
    <property type="molecule type" value="Genomic_DNA"/>
</dbReference>
<evidence type="ECO:0000313" key="1">
    <source>
        <dbReference type="EMBL" id="AFJ48177.1"/>
    </source>
</evidence>
<protein>
    <submittedName>
        <fullName evidence="1">Uncharacterized protein</fullName>
    </submittedName>
</protein>
<name>I2BCC3_SHIBC</name>
<sequence length="49" mass="6026">MLSKRKRKTISEFIRKYLIRIQSETDPAEMDSEMIIWLIIFSVFMVFRK</sequence>
<proteinExistence type="predicted"/>
<organism evidence="1 2">
    <name type="scientific">Shimwellia blattae (strain ATCC 29907 / DSM 4481 / JCM 1650 / NBRC 105725 / CDC 9005-74)</name>
    <name type="common">Escherichia blattae</name>
    <dbReference type="NCBI Taxonomy" id="630626"/>
    <lineage>
        <taxon>Bacteria</taxon>
        <taxon>Pseudomonadati</taxon>
        <taxon>Pseudomonadota</taxon>
        <taxon>Gammaproteobacteria</taxon>
        <taxon>Enterobacterales</taxon>
        <taxon>Enterobacteriaceae</taxon>
        <taxon>Shimwellia</taxon>
    </lineage>
</organism>
<dbReference type="Proteomes" id="UP000001955">
    <property type="component" value="Chromosome"/>
</dbReference>
<accession>I2BCC3</accession>
<reference evidence="1 2" key="1">
    <citation type="journal article" date="2012" name="J. Bacteriol.">
        <title>Complete genome sequence of the B12-producing Shimwellia blattae strain DSM 4481, isolated from a cockroach.</title>
        <authorList>
            <person name="Brzuszkiewicz E."/>
            <person name="Waschkowitz T."/>
            <person name="Wiezer A."/>
            <person name="Daniel R."/>
        </authorList>
    </citation>
    <scope>NUCLEOTIDE SEQUENCE [LARGE SCALE GENOMIC DNA]</scope>
    <source>
        <strain evidence="2">ATCC 29907 / DSM 4481 / JCM 1650 / NBRC 105725 / CDC 9005-74</strain>
    </source>
</reference>
<dbReference type="HOGENOM" id="CLU_3140645_0_0_6"/>
<evidence type="ECO:0000313" key="2">
    <source>
        <dbReference type="Proteomes" id="UP000001955"/>
    </source>
</evidence>
<dbReference type="KEGG" id="ebt:EBL_c31070"/>
<gene>
    <name evidence="1" type="ordered locus">EBL_c31070</name>
</gene>